<organism evidence="3 4">
    <name type="scientific">Staphylococcus capitis</name>
    <dbReference type="NCBI Taxonomy" id="29388"/>
    <lineage>
        <taxon>Bacteria</taxon>
        <taxon>Bacillati</taxon>
        <taxon>Bacillota</taxon>
        <taxon>Bacilli</taxon>
        <taxon>Bacillales</taxon>
        <taxon>Staphylococcaceae</taxon>
        <taxon>Staphylococcus</taxon>
    </lineage>
</organism>
<dbReference type="Pfam" id="PF07670">
    <property type="entry name" value="Gate"/>
    <property type="match status" value="1"/>
</dbReference>
<feature type="transmembrane region" description="Helical" evidence="1">
    <location>
        <begin position="102"/>
        <end position="121"/>
    </location>
</feature>
<dbReference type="RefSeq" id="WP_196211592.1">
    <property type="nucleotide sequence ID" value="NZ_SCHC01000079.1"/>
</dbReference>
<dbReference type="PANTHER" id="PTHR43185">
    <property type="entry name" value="FERROUS IRON TRANSPORT PROTEIN B"/>
    <property type="match status" value="1"/>
</dbReference>
<comment type="caution">
    <text evidence="3">The sequence shown here is derived from an EMBL/GenBank/DDBJ whole genome shotgun (WGS) entry which is preliminary data.</text>
</comment>
<accession>A0A7Z8E1Y9</accession>
<dbReference type="GO" id="GO:0005886">
    <property type="term" value="C:plasma membrane"/>
    <property type="evidence" value="ECO:0007669"/>
    <property type="project" value="TreeGrafter"/>
</dbReference>
<dbReference type="InterPro" id="IPR011642">
    <property type="entry name" value="Gate_dom"/>
</dbReference>
<sequence>AKGFVKKAGTFIFGGSVVIWALSYIGPHGVNVQIDESFMHSIGEFFGHLIAPLGFGSWQAGATLIPGFLAKEVIVSSMAILYSSSEGGLVNVIQQQFTPLSAYAFMIFILLYVPCISTVATIRKETTSWKWTLTALIYPIFTSYILTFAFYQITKLLI</sequence>
<feature type="non-terminal residue" evidence="3">
    <location>
        <position position="1"/>
    </location>
</feature>
<dbReference type="PANTHER" id="PTHR43185:SF1">
    <property type="entry name" value="FE(2+) TRANSPORTER FEOB"/>
    <property type="match status" value="1"/>
</dbReference>
<proteinExistence type="predicted"/>
<gene>
    <name evidence="3" type="ORF">EQ811_12730</name>
</gene>
<evidence type="ECO:0000313" key="3">
    <source>
        <dbReference type="EMBL" id="TBW74378.1"/>
    </source>
</evidence>
<dbReference type="GO" id="GO:0015093">
    <property type="term" value="F:ferrous iron transmembrane transporter activity"/>
    <property type="evidence" value="ECO:0007669"/>
    <property type="project" value="TreeGrafter"/>
</dbReference>
<dbReference type="InterPro" id="IPR050860">
    <property type="entry name" value="FeoB_GTPase"/>
</dbReference>
<reference evidence="3 4" key="1">
    <citation type="journal article" date="2019" name="Sci. Transl. Med.">
        <title>Quorum sensing between bacterial species on the skin protects against epidermal injury in atopic dermatitis.</title>
        <authorList>
            <person name="Williams M.R."/>
        </authorList>
    </citation>
    <scope>NUCLEOTIDE SEQUENCE [LARGE SCALE GENOMIC DNA]</scope>
    <source>
        <strain evidence="3 4">H8</strain>
    </source>
</reference>
<feature type="transmembrane region" description="Helical" evidence="1">
    <location>
        <begin position="7"/>
        <end position="26"/>
    </location>
</feature>
<evidence type="ECO:0000256" key="1">
    <source>
        <dbReference type="SAM" id="Phobius"/>
    </source>
</evidence>
<keyword evidence="1" id="KW-0472">Membrane</keyword>
<keyword evidence="1" id="KW-0812">Transmembrane</keyword>
<name>A0A7Z8E1Y9_STACP</name>
<keyword evidence="1" id="KW-1133">Transmembrane helix</keyword>
<feature type="transmembrane region" description="Helical" evidence="1">
    <location>
        <begin position="133"/>
        <end position="153"/>
    </location>
</feature>
<protein>
    <submittedName>
        <fullName evidence="3">Ferrous iron transporter B</fullName>
    </submittedName>
</protein>
<dbReference type="AlphaFoldDB" id="A0A7Z8E1Y9"/>
<dbReference type="Proteomes" id="UP000291949">
    <property type="component" value="Unassembled WGS sequence"/>
</dbReference>
<evidence type="ECO:0000259" key="2">
    <source>
        <dbReference type="Pfam" id="PF07670"/>
    </source>
</evidence>
<dbReference type="EMBL" id="SCHC01000079">
    <property type="protein sequence ID" value="TBW74378.1"/>
    <property type="molecule type" value="Genomic_DNA"/>
</dbReference>
<evidence type="ECO:0000313" key="4">
    <source>
        <dbReference type="Proteomes" id="UP000291949"/>
    </source>
</evidence>
<feature type="domain" description="Nucleoside transporter/FeoB GTPase Gate" evidence="2">
    <location>
        <begin position="5"/>
        <end position="127"/>
    </location>
</feature>